<proteinExistence type="predicted"/>
<dbReference type="Proteomes" id="UP001148629">
    <property type="component" value="Unassembled WGS sequence"/>
</dbReference>
<evidence type="ECO:0000313" key="1">
    <source>
        <dbReference type="EMBL" id="KAJ3522302.1"/>
    </source>
</evidence>
<evidence type="ECO:0000313" key="2">
    <source>
        <dbReference type="Proteomes" id="UP001148629"/>
    </source>
</evidence>
<protein>
    <submittedName>
        <fullName evidence="1">Uncharacterized protein</fullName>
    </submittedName>
</protein>
<organism evidence="1 2">
    <name type="scientific">Fusarium decemcellulare</name>
    <dbReference type="NCBI Taxonomy" id="57161"/>
    <lineage>
        <taxon>Eukaryota</taxon>
        <taxon>Fungi</taxon>
        <taxon>Dikarya</taxon>
        <taxon>Ascomycota</taxon>
        <taxon>Pezizomycotina</taxon>
        <taxon>Sordariomycetes</taxon>
        <taxon>Hypocreomycetidae</taxon>
        <taxon>Hypocreales</taxon>
        <taxon>Nectriaceae</taxon>
        <taxon>Fusarium</taxon>
        <taxon>Fusarium decemcellulare species complex</taxon>
    </lineage>
</organism>
<name>A0ACC1RN64_9HYPO</name>
<accession>A0ACC1RN64</accession>
<gene>
    <name evidence="1" type="ORF">NM208_g12917</name>
</gene>
<dbReference type="EMBL" id="JANRMS010002476">
    <property type="protein sequence ID" value="KAJ3522302.1"/>
    <property type="molecule type" value="Genomic_DNA"/>
</dbReference>
<sequence length="186" mass="19832">MTPTFDSSMQACHSQTAQLAAFASSDREARYPGCPMVAAEAARPTLRRRLQHAELNVCVVAAELSSFYLQLSHELRPSNHIQPSVWGNCDPQVLWPSCAVCAQEPRSGRQITPSQVSAHLSRASQSPIIYTIGSSSGVRALATTGAGLLELADFEPGPCRSPWPSSSSPVLICLPAVSSPDRDAST</sequence>
<reference evidence="1" key="1">
    <citation type="submission" date="2022-08" db="EMBL/GenBank/DDBJ databases">
        <title>Genome Sequence of Fusarium decemcellulare.</title>
        <authorList>
            <person name="Buettner E."/>
        </authorList>
    </citation>
    <scope>NUCLEOTIDE SEQUENCE</scope>
    <source>
        <strain evidence="1">Babe19</strain>
    </source>
</reference>
<keyword evidence="2" id="KW-1185">Reference proteome</keyword>
<comment type="caution">
    <text evidence="1">The sequence shown here is derived from an EMBL/GenBank/DDBJ whole genome shotgun (WGS) entry which is preliminary data.</text>
</comment>